<dbReference type="Pfam" id="PF00583">
    <property type="entry name" value="Acetyltransf_1"/>
    <property type="match status" value="1"/>
</dbReference>
<dbReference type="Proteomes" id="UP001222800">
    <property type="component" value="Chromosome"/>
</dbReference>
<dbReference type="PANTHER" id="PTHR13947">
    <property type="entry name" value="GNAT FAMILY N-ACETYLTRANSFERASE"/>
    <property type="match status" value="1"/>
</dbReference>
<dbReference type="InterPro" id="IPR050769">
    <property type="entry name" value="NAT_camello-type"/>
</dbReference>
<accession>A0ABY8EEG9</accession>
<dbReference type="RefSeq" id="WP_277733354.1">
    <property type="nucleotide sequence ID" value="NZ_CP120733.1"/>
</dbReference>
<dbReference type="CDD" id="cd04301">
    <property type="entry name" value="NAT_SF"/>
    <property type="match status" value="1"/>
</dbReference>
<dbReference type="SUPFAM" id="SSF55729">
    <property type="entry name" value="Acyl-CoA N-acyltransferases (Nat)"/>
    <property type="match status" value="1"/>
</dbReference>
<proteinExistence type="predicted"/>
<keyword evidence="1" id="KW-0808">Transferase</keyword>
<sequence length="160" mass="18772">MEDNIIEIIEYDRKYKDEYIKLNMRWLLEFDLLEEKDEVMIQNVEREILDKNGKVYLLKKDEKIIGTVALKPSSHNTVEILKLAVDSDFKGLGLGSKLMEKAIKESYELGYKNIVLYTNSKLKAAIGLYEKLGFKKIALDDSHYEEVDIKMIYEIKRTKK</sequence>
<dbReference type="Gene3D" id="3.40.630.30">
    <property type="match status" value="1"/>
</dbReference>
<evidence type="ECO:0000313" key="3">
    <source>
        <dbReference type="EMBL" id="WFD11331.1"/>
    </source>
</evidence>
<evidence type="ECO:0000256" key="1">
    <source>
        <dbReference type="ARBA" id="ARBA00022679"/>
    </source>
</evidence>
<dbReference type="EMBL" id="CP120733">
    <property type="protein sequence ID" value="WFD11331.1"/>
    <property type="molecule type" value="Genomic_DNA"/>
</dbReference>
<dbReference type="InterPro" id="IPR000182">
    <property type="entry name" value="GNAT_dom"/>
</dbReference>
<gene>
    <name evidence="3" type="ORF">P4S50_04440</name>
</gene>
<dbReference type="PROSITE" id="PS51186">
    <property type="entry name" value="GNAT"/>
    <property type="match status" value="1"/>
</dbReference>
<dbReference type="PANTHER" id="PTHR13947:SF37">
    <property type="entry name" value="LD18367P"/>
    <property type="match status" value="1"/>
</dbReference>
<keyword evidence="4" id="KW-1185">Reference proteome</keyword>
<dbReference type="InterPro" id="IPR016181">
    <property type="entry name" value="Acyl_CoA_acyltransferase"/>
</dbReference>
<evidence type="ECO:0000313" key="4">
    <source>
        <dbReference type="Proteomes" id="UP001222800"/>
    </source>
</evidence>
<name>A0ABY8EEG9_9FIRM</name>
<evidence type="ECO:0000259" key="2">
    <source>
        <dbReference type="PROSITE" id="PS51186"/>
    </source>
</evidence>
<reference evidence="3 4" key="1">
    <citation type="submission" date="2023-03" db="EMBL/GenBank/DDBJ databases">
        <title>Complete genome sequence of Tepidibacter sp. SWIR-1, isolated from a deep-sea hydrothermal vent.</title>
        <authorList>
            <person name="Li X."/>
        </authorList>
    </citation>
    <scope>NUCLEOTIDE SEQUENCE [LARGE SCALE GENOMIC DNA]</scope>
    <source>
        <strain evidence="3 4">SWIR-1</strain>
    </source>
</reference>
<organism evidence="3 4">
    <name type="scientific">Tepidibacter hydrothermalis</name>
    <dbReference type="NCBI Taxonomy" id="3036126"/>
    <lineage>
        <taxon>Bacteria</taxon>
        <taxon>Bacillati</taxon>
        <taxon>Bacillota</taxon>
        <taxon>Clostridia</taxon>
        <taxon>Peptostreptococcales</taxon>
        <taxon>Peptostreptococcaceae</taxon>
        <taxon>Tepidibacter</taxon>
    </lineage>
</organism>
<feature type="domain" description="N-acetyltransferase" evidence="2">
    <location>
        <begin position="6"/>
        <end position="156"/>
    </location>
</feature>
<protein>
    <submittedName>
        <fullName evidence="3">GNAT family N-acetyltransferase</fullName>
    </submittedName>
</protein>